<evidence type="ECO:0008006" key="3">
    <source>
        <dbReference type="Google" id="ProtNLM"/>
    </source>
</evidence>
<dbReference type="PATRIC" id="fig|292.27.peg.2988"/>
<organism evidence="1 2">
    <name type="scientific">Burkholderia cepacia</name>
    <name type="common">Pseudomonas cepacia</name>
    <dbReference type="NCBI Taxonomy" id="292"/>
    <lineage>
        <taxon>Bacteria</taxon>
        <taxon>Pseudomonadati</taxon>
        <taxon>Pseudomonadota</taxon>
        <taxon>Betaproteobacteria</taxon>
        <taxon>Burkholderiales</taxon>
        <taxon>Burkholderiaceae</taxon>
        <taxon>Burkholderia</taxon>
        <taxon>Burkholderia cepacia complex</taxon>
    </lineage>
</organism>
<dbReference type="Pfam" id="PF06067">
    <property type="entry name" value="DUF932"/>
    <property type="match status" value="1"/>
</dbReference>
<name>A0A0J5ZUB5_BURCE</name>
<gene>
    <name evidence="1" type="ORF">VL15_15230</name>
</gene>
<dbReference type="RefSeq" id="WP_048246450.1">
    <property type="nucleotide sequence ID" value="NZ_LDWR01000024.1"/>
</dbReference>
<protein>
    <recommendedName>
        <fullName evidence="3">DUF945 domain-containing protein</fullName>
    </recommendedName>
</protein>
<evidence type="ECO:0000313" key="1">
    <source>
        <dbReference type="EMBL" id="KML57065.1"/>
    </source>
</evidence>
<dbReference type="InterPro" id="IPR026325">
    <property type="entry name" value="DUF932"/>
</dbReference>
<comment type="caution">
    <text evidence="1">The sequence shown here is derived from an EMBL/GenBank/DDBJ whole genome shotgun (WGS) entry which is preliminary data.</text>
</comment>
<reference evidence="1 2" key="1">
    <citation type="submission" date="2015-05" db="EMBL/GenBank/DDBJ databases">
        <title>Draft genome of Burkholderia cepacia LK29.</title>
        <authorList>
            <person name="Chan X.Y."/>
        </authorList>
    </citation>
    <scope>NUCLEOTIDE SEQUENCE [LARGE SCALE GENOMIC DNA]</scope>
    <source>
        <strain evidence="1 2">LK29</strain>
    </source>
</reference>
<evidence type="ECO:0000313" key="2">
    <source>
        <dbReference type="Proteomes" id="UP000036338"/>
    </source>
</evidence>
<proteinExistence type="predicted"/>
<sequence>MQLATTFGRKAPILRSSTPLADDQIRQVAPSIFAADKHDSRSDRYTYIPTIEILTKLRDEGFQPFMVCQTRVRVDAKREHTKHMLRLRHASQVASPETPEIILLNSHDGSSSYQMLAGYFRFVCQNGLVFGDTTHDIRVPHKGNVVDHVVNGAHEVLDGFDLIRECKDEMAAVQLDEGEQQAFARSVLALRYDVAEAAASITEDQLLRARRTEDTRPDLWTTFQRVQENVIKGGLRGRSAAGRRTRTREVAGIDQDLRLNRAMWVLAEEMRKLKG</sequence>
<dbReference type="EMBL" id="LDWR01000024">
    <property type="protein sequence ID" value="KML57065.1"/>
    <property type="molecule type" value="Genomic_DNA"/>
</dbReference>
<dbReference type="AlphaFoldDB" id="A0A0J5ZUB5"/>
<dbReference type="Proteomes" id="UP000036338">
    <property type="component" value="Unassembled WGS sequence"/>
</dbReference>
<accession>A0A0J5ZUB5</accession>